<gene>
    <name evidence="1" type="primary">31</name>
    <name evidence="1" type="ORF">SEA_VONDRA_31</name>
</gene>
<name>A0A6M9Z4E6_9CAUD</name>
<dbReference type="KEGG" id="vg:80026081"/>
<dbReference type="RefSeq" id="YP_010756325.1">
    <property type="nucleotide sequence ID" value="NC_073486.1"/>
</dbReference>
<accession>A0A6M9Z4E6</accession>
<protein>
    <submittedName>
        <fullName evidence="1">Uncharacterized protein</fullName>
    </submittedName>
</protein>
<sequence length="74" mass="7861">MPVLYDRSLLRTAATAVGHRRPAAVARALRLHPMTAWRLWHGRGRPGPETTAAVQAAYGIPAAALLIPDGEAAP</sequence>
<evidence type="ECO:0000313" key="1">
    <source>
        <dbReference type="EMBL" id="QKN87616.1"/>
    </source>
</evidence>
<dbReference type="EMBL" id="MT451981">
    <property type="protein sequence ID" value="QKN87616.1"/>
    <property type="molecule type" value="Genomic_DNA"/>
</dbReference>
<proteinExistence type="predicted"/>
<reference evidence="1 2" key="1">
    <citation type="submission" date="2020-05" db="EMBL/GenBank/DDBJ databases">
        <authorList>
            <person name="Vondra J.M."/>
            <person name="Stovall M.A."/>
            <person name="Menchaca C."/>
            <person name="Bhuiyan S."/>
            <person name="Subhayu N."/>
            <person name="Hughes L.E."/>
            <person name="Garlena R.A."/>
            <person name="Russell D.A."/>
            <person name="Pope W.H."/>
            <person name="Jacobs-Sera D."/>
            <person name="Hatfull G.F."/>
        </authorList>
    </citation>
    <scope>NUCLEOTIDE SEQUENCE [LARGE SCALE GENOMIC DNA]</scope>
</reference>
<dbReference type="GeneID" id="80026081"/>
<dbReference type="Proteomes" id="UP000509608">
    <property type="component" value="Segment"/>
</dbReference>
<evidence type="ECO:0000313" key="2">
    <source>
        <dbReference type="Proteomes" id="UP000509608"/>
    </source>
</evidence>
<organism evidence="1 2">
    <name type="scientific">Streptomyces phage Vondra</name>
    <dbReference type="NCBI Taxonomy" id="2736273"/>
    <lineage>
        <taxon>Viruses</taxon>
        <taxon>Duplodnaviria</taxon>
        <taxon>Heunggongvirae</taxon>
        <taxon>Uroviricota</taxon>
        <taxon>Caudoviricetes</taxon>
        <taxon>Ignaciovirus</taxon>
        <taxon>Ignaciovirus vondra</taxon>
    </lineage>
</organism>
<keyword evidence="2" id="KW-1185">Reference proteome</keyword>